<keyword evidence="2" id="KW-0732">Signal</keyword>
<organism evidence="3 4">
    <name type="scientific">Mesobacillus persicus</name>
    <dbReference type="NCBI Taxonomy" id="930146"/>
    <lineage>
        <taxon>Bacteria</taxon>
        <taxon>Bacillati</taxon>
        <taxon>Bacillota</taxon>
        <taxon>Bacilli</taxon>
        <taxon>Bacillales</taxon>
        <taxon>Bacillaceae</taxon>
        <taxon>Mesobacillus</taxon>
    </lineage>
</organism>
<gene>
    <name evidence="3" type="ORF">SAMN05192533_12911</name>
</gene>
<feature type="compositionally biased region" description="Basic and acidic residues" evidence="1">
    <location>
        <begin position="69"/>
        <end position="78"/>
    </location>
</feature>
<name>A0A1H8KMY5_9BACI</name>
<dbReference type="PROSITE" id="PS51257">
    <property type="entry name" value="PROKAR_LIPOPROTEIN"/>
    <property type="match status" value="1"/>
</dbReference>
<feature type="region of interest" description="Disordered" evidence="1">
    <location>
        <begin position="26"/>
        <end position="78"/>
    </location>
</feature>
<keyword evidence="4" id="KW-1185">Reference proteome</keyword>
<evidence type="ECO:0000256" key="2">
    <source>
        <dbReference type="SAM" id="SignalP"/>
    </source>
</evidence>
<evidence type="ECO:0000256" key="1">
    <source>
        <dbReference type="SAM" id="MobiDB-lite"/>
    </source>
</evidence>
<accession>A0A1H8KMY5</accession>
<feature type="compositionally biased region" description="Acidic residues" evidence="1">
    <location>
        <begin position="52"/>
        <end position="68"/>
    </location>
</feature>
<reference evidence="4" key="1">
    <citation type="submission" date="2016-10" db="EMBL/GenBank/DDBJ databases">
        <authorList>
            <person name="Varghese N."/>
            <person name="Submissions S."/>
        </authorList>
    </citation>
    <scope>NUCLEOTIDE SEQUENCE [LARGE SCALE GENOMIC DNA]</scope>
    <source>
        <strain evidence="4">B48,IBRC-M 10115,DSM 25386,CECT 8001</strain>
    </source>
</reference>
<sequence>MKTRTKILYFSMAFLMLVGCADNANEETKAEPSVSENGSVVEVDGNEKSIEDTNDGSTEEAMTDSDDASSEKKVEEKDLLSQYSSEQIEYARVWLQLGPNQELDELNVWHIAAGEPLNPDDETSATYREDVIQLAGSRLIDGSVTYSGNGDGTINVYNVPLRWDGVYPAGEEFYTEIINNTKLVYVDPGDDKKIIELIKLQIVHN</sequence>
<dbReference type="RefSeq" id="WP_090750486.1">
    <property type="nucleotide sequence ID" value="NZ_FOBW01000029.1"/>
</dbReference>
<feature type="signal peptide" evidence="2">
    <location>
        <begin position="1"/>
        <end position="24"/>
    </location>
</feature>
<proteinExistence type="predicted"/>
<dbReference type="OrthoDB" id="2136654at2"/>
<dbReference type="Proteomes" id="UP000198553">
    <property type="component" value="Unassembled WGS sequence"/>
</dbReference>
<evidence type="ECO:0008006" key="5">
    <source>
        <dbReference type="Google" id="ProtNLM"/>
    </source>
</evidence>
<dbReference type="EMBL" id="FOBW01000029">
    <property type="protein sequence ID" value="SEN94234.1"/>
    <property type="molecule type" value="Genomic_DNA"/>
</dbReference>
<dbReference type="AlphaFoldDB" id="A0A1H8KMY5"/>
<dbReference type="STRING" id="930146.SAMN05192533_12911"/>
<protein>
    <recommendedName>
        <fullName evidence="5">Lipoprotein</fullName>
    </recommendedName>
</protein>
<feature type="chain" id="PRO_5038924717" description="Lipoprotein" evidence="2">
    <location>
        <begin position="25"/>
        <end position="205"/>
    </location>
</feature>
<evidence type="ECO:0000313" key="4">
    <source>
        <dbReference type="Proteomes" id="UP000198553"/>
    </source>
</evidence>
<evidence type="ECO:0000313" key="3">
    <source>
        <dbReference type="EMBL" id="SEN94234.1"/>
    </source>
</evidence>